<dbReference type="EMBL" id="JAUDFV010000156">
    <property type="protein sequence ID" value="KAL2714454.1"/>
    <property type="molecule type" value="Genomic_DNA"/>
</dbReference>
<comment type="caution">
    <text evidence="2">The sequence shown here is derived from an EMBL/GenBank/DDBJ whole genome shotgun (WGS) entry which is preliminary data.</text>
</comment>
<proteinExistence type="predicted"/>
<reference evidence="2 3" key="1">
    <citation type="journal article" date="2024" name="Ann. Entomol. Soc. Am.">
        <title>Genomic analyses of the southern and eastern yellowjacket wasps (Hymenoptera: Vespidae) reveal evolutionary signatures of social life.</title>
        <authorList>
            <person name="Catto M.A."/>
            <person name="Caine P.B."/>
            <person name="Orr S.E."/>
            <person name="Hunt B.G."/>
            <person name="Goodisman M.A.D."/>
        </authorList>
    </citation>
    <scope>NUCLEOTIDE SEQUENCE [LARGE SCALE GENOMIC DNA]</scope>
    <source>
        <strain evidence="2">233</strain>
        <tissue evidence="2">Head and thorax</tissue>
    </source>
</reference>
<feature type="compositionally biased region" description="Acidic residues" evidence="1">
    <location>
        <begin position="100"/>
        <end position="110"/>
    </location>
</feature>
<dbReference type="AlphaFoldDB" id="A0ABD2A1F1"/>
<evidence type="ECO:0000313" key="2">
    <source>
        <dbReference type="EMBL" id="KAL2714454.1"/>
    </source>
</evidence>
<sequence length="152" mass="16552">MEGASGDEEETTSKVHEFSYQISLRPQINYMKLEAKLRCNLHGSDISRSGRRPIRSNTRTTARVDETVLLTGLVGNRGGELECGMGWDDPRDSFEGDVGSVDDDDDDDDGGIGPPAEHSESLYRLRCLSCGLPVTASQTDSARANLAFKKGN</sequence>
<name>A0ABD2A1F1_VESSQ</name>
<gene>
    <name evidence="2" type="ORF">V1478_015639</name>
</gene>
<evidence type="ECO:0000313" key="3">
    <source>
        <dbReference type="Proteomes" id="UP001607302"/>
    </source>
</evidence>
<dbReference type="Proteomes" id="UP001607302">
    <property type="component" value="Unassembled WGS sequence"/>
</dbReference>
<feature type="region of interest" description="Disordered" evidence="1">
    <location>
        <begin position="84"/>
        <end position="118"/>
    </location>
</feature>
<keyword evidence="3" id="KW-1185">Reference proteome</keyword>
<accession>A0ABD2A1F1</accession>
<organism evidence="2 3">
    <name type="scientific">Vespula squamosa</name>
    <name type="common">Southern yellow jacket</name>
    <name type="synonym">Wasp</name>
    <dbReference type="NCBI Taxonomy" id="30214"/>
    <lineage>
        <taxon>Eukaryota</taxon>
        <taxon>Metazoa</taxon>
        <taxon>Ecdysozoa</taxon>
        <taxon>Arthropoda</taxon>
        <taxon>Hexapoda</taxon>
        <taxon>Insecta</taxon>
        <taxon>Pterygota</taxon>
        <taxon>Neoptera</taxon>
        <taxon>Endopterygota</taxon>
        <taxon>Hymenoptera</taxon>
        <taxon>Apocrita</taxon>
        <taxon>Aculeata</taxon>
        <taxon>Vespoidea</taxon>
        <taxon>Vespidae</taxon>
        <taxon>Vespinae</taxon>
        <taxon>Vespula</taxon>
    </lineage>
</organism>
<protein>
    <submittedName>
        <fullName evidence="2">Uncharacterized protein</fullName>
    </submittedName>
</protein>
<evidence type="ECO:0000256" key="1">
    <source>
        <dbReference type="SAM" id="MobiDB-lite"/>
    </source>
</evidence>